<dbReference type="SUPFAM" id="SSF48371">
    <property type="entry name" value="ARM repeat"/>
    <property type="match status" value="1"/>
</dbReference>
<sequence length="229" mass="26449">MSVDEIIKELESLGSKKNVEGMQRFGITSRAKILGVSKPELREIAKKIGKNQELSIELWESGIHEARILACMIADPEKFTDDLMDRWVSEIDNWDLCDQCAMNLFWKTKHAYKKAMVWCQSDCEFTKRAGFALMAKLAISDKKADDRKFEQFFPIIKREASDNRNYVKKAVSWALRQIGKRNPDLNKKAIETAKEIQKINSRSAKWIASDAIRELTSEAVQERFKKRGK</sequence>
<evidence type="ECO:0000313" key="2">
    <source>
        <dbReference type="Proteomes" id="UP000013307"/>
    </source>
</evidence>
<dbReference type="AlphaFoldDB" id="N0BDJ8"/>
<dbReference type="KEGG" id="ast:Asulf_01738"/>
<dbReference type="GeneID" id="15393373"/>
<dbReference type="InterPro" id="IPR014825">
    <property type="entry name" value="DNA_alkylation"/>
</dbReference>
<dbReference type="PANTHER" id="PTHR41291:SF1">
    <property type="entry name" value="DNA ALKYLATION REPAIR PROTEIN"/>
    <property type="match status" value="1"/>
</dbReference>
<dbReference type="Gene3D" id="1.25.10.90">
    <property type="match status" value="1"/>
</dbReference>
<dbReference type="EMBL" id="CP005290">
    <property type="protein sequence ID" value="AGK61709.1"/>
    <property type="molecule type" value="Genomic_DNA"/>
</dbReference>
<dbReference type="PANTHER" id="PTHR41291">
    <property type="entry name" value="DNA ALKYLATION REPAIR PROTEIN"/>
    <property type="match status" value="1"/>
</dbReference>
<dbReference type="InterPro" id="IPR016024">
    <property type="entry name" value="ARM-type_fold"/>
</dbReference>
<proteinExistence type="predicted"/>
<dbReference type="CDD" id="cd06561">
    <property type="entry name" value="AlkD_like"/>
    <property type="match status" value="1"/>
</dbReference>
<dbReference type="Proteomes" id="UP000013307">
    <property type="component" value="Chromosome"/>
</dbReference>
<accession>N0BDJ8</accession>
<dbReference type="eggNOG" id="arCOG11010">
    <property type="taxonomic scope" value="Archaea"/>
</dbReference>
<organism evidence="1 2">
    <name type="scientific">Archaeoglobus sulfaticallidus PM70-1</name>
    <dbReference type="NCBI Taxonomy" id="387631"/>
    <lineage>
        <taxon>Archaea</taxon>
        <taxon>Methanobacteriati</taxon>
        <taxon>Methanobacteriota</taxon>
        <taxon>Archaeoglobi</taxon>
        <taxon>Archaeoglobales</taxon>
        <taxon>Archaeoglobaceae</taxon>
        <taxon>Archaeoglobus</taxon>
    </lineage>
</organism>
<reference evidence="1 2" key="1">
    <citation type="journal article" date="2013" name="Genome Announc.">
        <title>Complete Genome Sequence of the Thermophilic and Facultatively Chemolithoautotrophic Sulfate Reducer Archaeoglobus sulfaticallidus Strain PM70-1T.</title>
        <authorList>
            <person name="Stokke R."/>
            <person name="Hocking W.P."/>
            <person name="Steinsbu B.O."/>
            <person name="Steen I.H."/>
        </authorList>
    </citation>
    <scope>NUCLEOTIDE SEQUENCE [LARGE SCALE GENOMIC DNA]</scope>
    <source>
        <strain evidence="1">PM70-1</strain>
    </source>
</reference>
<keyword evidence="2" id="KW-1185">Reference proteome</keyword>
<dbReference type="OrthoDB" id="53307at2157"/>
<protein>
    <submittedName>
        <fullName evidence="1">Putative DNA alkylation repair enzyme</fullName>
    </submittedName>
</protein>
<name>N0BDJ8_9EURY</name>
<gene>
    <name evidence="1" type="ORF">Asulf_01738</name>
</gene>
<dbReference type="HOGENOM" id="CLU_061369_1_0_2"/>
<dbReference type="RefSeq" id="WP_015591307.1">
    <property type="nucleotide sequence ID" value="NC_021169.1"/>
</dbReference>
<dbReference type="STRING" id="387631.Asulf_01738"/>
<evidence type="ECO:0000313" key="1">
    <source>
        <dbReference type="EMBL" id="AGK61709.1"/>
    </source>
</evidence>
<dbReference type="Pfam" id="PF08713">
    <property type="entry name" value="DNA_alkylation"/>
    <property type="match status" value="1"/>
</dbReference>